<feature type="transmembrane region" description="Helical" evidence="2">
    <location>
        <begin position="864"/>
        <end position="889"/>
    </location>
</feature>
<evidence type="ECO:0000256" key="2">
    <source>
        <dbReference type="SAM" id="Phobius"/>
    </source>
</evidence>
<protein>
    <submittedName>
        <fullName evidence="4">Uncharacterized protein</fullName>
    </submittedName>
</protein>
<organism evidence="4 5">
    <name type="scientific">Prymnesium parvum</name>
    <name type="common">Toxic golden alga</name>
    <dbReference type="NCBI Taxonomy" id="97485"/>
    <lineage>
        <taxon>Eukaryota</taxon>
        <taxon>Haptista</taxon>
        <taxon>Haptophyta</taxon>
        <taxon>Prymnesiophyceae</taxon>
        <taxon>Prymnesiales</taxon>
        <taxon>Prymnesiaceae</taxon>
        <taxon>Prymnesium</taxon>
    </lineage>
</organism>
<keyword evidence="5" id="KW-1185">Reference proteome</keyword>
<feature type="compositionally biased region" description="Basic residues" evidence="1">
    <location>
        <begin position="897"/>
        <end position="916"/>
    </location>
</feature>
<feature type="compositionally biased region" description="Low complexity" evidence="1">
    <location>
        <begin position="1202"/>
        <end position="1211"/>
    </location>
</feature>
<feature type="transmembrane region" description="Helical" evidence="2">
    <location>
        <begin position="1086"/>
        <end position="1108"/>
    </location>
</feature>
<evidence type="ECO:0000313" key="5">
    <source>
        <dbReference type="Proteomes" id="UP001515480"/>
    </source>
</evidence>
<feature type="signal peptide" evidence="3">
    <location>
        <begin position="1"/>
        <end position="21"/>
    </location>
</feature>
<feature type="region of interest" description="Disordered" evidence="1">
    <location>
        <begin position="897"/>
        <end position="920"/>
    </location>
</feature>
<evidence type="ECO:0000256" key="3">
    <source>
        <dbReference type="SAM" id="SignalP"/>
    </source>
</evidence>
<feature type="transmembrane region" description="Helical" evidence="2">
    <location>
        <begin position="925"/>
        <end position="943"/>
    </location>
</feature>
<accession>A0AB34IZ16</accession>
<keyword evidence="3" id="KW-0732">Signal</keyword>
<dbReference type="Gene3D" id="2.60.120.200">
    <property type="match status" value="1"/>
</dbReference>
<keyword evidence="2" id="KW-0472">Membrane</keyword>
<feature type="compositionally biased region" description="Basic and acidic residues" evidence="1">
    <location>
        <begin position="1147"/>
        <end position="1162"/>
    </location>
</feature>
<feature type="chain" id="PRO_5044271505" evidence="3">
    <location>
        <begin position="22"/>
        <end position="1353"/>
    </location>
</feature>
<dbReference type="Proteomes" id="UP001515480">
    <property type="component" value="Unassembled WGS sequence"/>
</dbReference>
<keyword evidence="2" id="KW-0812">Transmembrane</keyword>
<feature type="region of interest" description="Disordered" evidence="1">
    <location>
        <begin position="1119"/>
        <end position="1245"/>
    </location>
</feature>
<gene>
    <name evidence="4" type="ORF">AB1Y20_004336</name>
</gene>
<reference evidence="4 5" key="1">
    <citation type="journal article" date="2024" name="Science">
        <title>Giant polyketide synthase enzymes in the biosynthesis of giant marine polyether toxins.</title>
        <authorList>
            <person name="Fallon T.R."/>
            <person name="Shende V.V."/>
            <person name="Wierzbicki I.H."/>
            <person name="Pendleton A.L."/>
            <person name="Watervoot N.F."/>
            <person name="Auber R.P."/>
            <person name="Gonzalez D.J."/>
            <person name="Wisecaver J.H."/>
            <person name="Moore B.S."/>
        </authorList>
    </citation>
    <scope>NUCLEOTIDE SEQUENCE [LARGE SCALE GENOMIC DNA]</scope>
    <source>
        <strain evidence="4 5">12B1</strain>
    </source>
</reference>
<sequence>MLRSLVIVCAALVAAERSTQGQTSHYVFRRPNCTAFTDQLAPASQERVLRRTNSSGCAEQFGVALGAKGSISPFISQTGANFFASAETGITIELWLKANIVTEVSTLASYSVEHETGFECEFRESGGVPRISLLLAIFFRCLHLQFLDNATDLSIPPQCGSASWCDLWPKDAPLTHVVMALEANLGNGSAGSDASLYVDGSLKARVSSISPTAFIPRHTWNYTSHVFRLGENVANSVYYGFGLYNRALSSSEVEANFIASYNNSRPIATAIINMTTQEDVCTPMPDVAPFVSMRRSFVHAYEGGLDELVLTYTIVPDSVTRGGLYGNSDCSVPADATTPLSSVYFKGFPEESSNSTGLFPYATFKWKVTASGPGFVGSSESNISVDVQSVNDLPVPYNTTVGEAYMGLAKHIVVRGYDADNVDGAIYNTKMKIDSLPSNGTLHEVLPDGLPSPTPLVVGNVTNISLFYKSCIFPDATGKTVAGVDNFAFRLIDADGAESQSVGYVIITIFSGLTAVNLTDSSTMAIVKEEVPTVITLRGRNHRPGPTWFLVTAPPGNGTLYQYDPSTGGAGDPLVFDTYGALVRNDSLCEDDNRWICPKLVYTGAKDWFSSPSATRDGVALNNPHDYFKFIIKADSLTDGLASREATKTVRVDNVNDPPVIVGKNVSRFKSQILWPIASDVRITDPDRGVGYYLLRLALNPTITLGAHTPSLFTASHKQGRNDAYDSNKYQYDDDVIQGAIGYCPPMCNLKGSCSSAGCVENYDGNNNPYLQVFCTPATCTKVIQAVQIQSLPLTGNSLSINITDFDDQLTSGGVPQPWNCPEYPSGLPSECIKANYQVNLVPDEECATLATGSCSKQEDSGCYGSGVISISLGFVLLFVFLVAWVRVFTTQRARMRPKPVKKKKGKKKSQPKPKPKGPIDQRSLVPYVACLGIALMLFVLFIRCGGKAYNFFRMDLYGDGDCGGPNSTQYDPDDYGGVNATFDNGGCQGGVPQGFMISRCLGDVIVLGAAMPLLMLQVAGTPGARKKVMAMAACCLVWGVVRLITFTAWKPAIAEGKFLTVDPETGFLIALGTCETDLRPQQNNAAVAVFGTFMGIAFMLLMIEALFSFRSAIPCIGEDDSSSSSDSDSDDDDEQRKRKQRRKERKDKSKDEKKREDDQRRTRCKNKRGSSKILDDERDTGDETVELAITSGKPKPPPPNKSKSTKSCTSAQPSSGKPAPPAHKKPTGSAAKPPPPSRPNPLRAPVIPAANALTTYQDQEYAVEKSPYNEPPEYNVLTYAAADAPDADLEWFYLDAANQEQGALRAHNLETLYQVGAVHDGTFVWNETMAEWTAYFKCFRTKGQQIAISRYV</sequence>
<dbReference type="SUPFAM" id="SSF49899">
    <property type="entry name" value="Concanavalin A-like lectins/glucanases"/>
    <property type="match status" value="1"/>
</dbReference>
<feature type="transmembrane region" description="Helical" evidence="2">
    <location>
        <begin position="997"/>
        <end position="1017"/>
    </location>
</feature>
<feature type="compositionally biased region" description="Acidic residues" evidence="1">
    <location>
        <begin position="1177"/>
        <end position="1186"/>
    </location>
</feature>
<evidence type="ECO:0000256" key="1">
    <source>
        <dbReference type="SAM" id="MobiDB-lite"/>
    </source>
</evidence>
<dbReference type="EMBL" id="JBGBPQ010000016">
    <property type="protein sequence ID" value="KAL1508219.1"/>
    <property type="molecule type" value="Genomic_DNA"/>
</dbReference>
<name>A0AB34IZ16_PRYPA</name>
<dbReference type="InterPro" id="IPR013320">
    <property type="entry name" value="ConA-like_dom_sf"/>
</dbReference>
<proteinExistence type="predicted"/>
<evidence type="ECO:0000313" key="4">
    <source>
        <dbReference type="EMBL" id="KAL1508219.1"/>
    </source>
</evidence>
<keyword evidence="2" id="KW-1133">Transmembrane helix</keyword>
<comment type="caution">
    <text evidence="4">The sequence shown here is derived from an EMBL/GenBank/DDBJ whole genome shotgun (WGS) entry which is preliminary data.</text>
</comment>
<feature type="compositionally biased region" description="Acidic residues" evidence="1">
    <location>
        <begin position="1119"/>
        <end position="1134"/>
    </location>
</feature>